<evidence type="ECO:0000313" key="7">
    <source>
        <dbReference type="Proteomes" id="UP001159405"/>
    </source>
</evidence>
<dbReference type="Pfam" id="PF13639">
    <property type="entry name" value="zf-RING_2"/>
    <property type="match status" value="1"/>
</dbReference>
<keyword evidence="2" id="KW-0862">Zinc</keyword>
<feature type="transmembrane region" description="Helical" evidence="4">
    <location>
        <begin position="422"/>
        <end position="438"/>
    </location>
</feature>
<dbReference type="InterPro" id="IPR042494">
    <property type="entry name" value="RNF103"/>
</dbReference>
<evidence type="ECO:0000256" key="1">
    <source>
        <dbReference type="ARBA" id="ARBA00022771"/>
    </source>
</evidence>
<dbReference type="EMBL" id="CALNXK010000002">
    <property type="protein sequence ID" value="CAH3033817.1"/>
    <property type="molecule type" value="Genomic_DNA"/>
</dbReference>
<accession>A0ABN8MUZ2</accession>
<feature type="transmembrane region" description="Helical" evidence="4">
    <location>
        <begin position="360"/>
        <end position="384"/>
    </location>
</feature>
<name>A0ABN8MUZ2_9CNID</name>
<keyword evidence="4" id="KW-1133">Transmembrane helix</keyword>
<evidence type="ECO:0000259" key="5">
    <source>
        <dbReference type="PROSITE" id="PS50089"/>
    </source>
</evidence>
<keyword evidence="4" id="KW-0812">Transmembrane</keyword>
<dbReference type="PROSITE" id="PS50089">
    <property type="entry name" value="ZF_RING_2"/>
    <property type="match status" value="1"/>
</dbReference>
<evidence type="ECO:0000256" key="3">
    <source>
        <dbReference type="PROSITE-ProRule" id="PRU00175"/>
    </source>
</evidence>
<dbReference type="InterPro" id="IPR013083">
    <property type="entry name" value="Znf_RING/FYVE/PHD"/>
</dbReference>
<comment type="caution">
    <text evidence="6">The sequence shown here is derived from an EMBL/GenBank/DDBJ whole genome shotgun (WGS) entry which is preliminary data.</text>
</comment>
<gene>
    <name evidence="6" type="ORF">PLOB_00016098</name>
</gene>
<keyword evidence="7" id="KW-1185">Reference proteome</keyword>
<keyword evidence="1 3" id="KW-0863">Zinc-finger</keyword>
<proteinExistence type="predicted"/>
<keyword evidence="1 3" id="KW-0479">Metal-binding</keyword>
<keyword evidence="4" id="KW-0472">Membrane</keyword>
<dbReference type="Proteomes" id="UP001159405">
    <property type="component" value="Unassembled WGS sequence"/>
</dbReference>
<organism evidence="6 7">
    <name type="scientific">Porites lobata</name>
    <dbReference type="NCBI Taxonomy" id="104759"/>
    <lineage>
        <taxon>Eukaryota</taxon>
        <taxon>Metazoa</taxon>
        <taxon>Cnidaria</taxon>
        <taxon>Anthozoa</taxon>
        <taxon>Hexacorallia</taxon>
        <taxon>Scleractinia</taxon>
        <taxon>Fungiina</taxon>
        <taxon>Poritidae</taxon>
        <taxon>Porites</taxon>
    </lineage>
</organism>
<dbReference type="CDD" id="cd16473">
    <property type="entry name" value="RING-H2_RNF103"/>
    <property type="match status" value="1"/>
</dbReference>
<sequence length="633" mass="72756">MLARLFVLLLSYFFLLFLVARIFEISSTWLKAGCLASQLLNPFALSVRKLKSILEQRGVSYSGLVEKKELVELVEACGAVTEAESCSVVAERSADDQESDDLKFTGASHFFEEVEDTKAGTWLVDVIPKGQSSLLRSKQWFLLKRKIARFGIRMGTFLCENDPRLCVKYGWDKPSLVISMPQSNQPKGNVILKTYDSKPSVDHIFQWINRELSSKVVILNSVEEFVDTFEANMKQEPAYVVLFSTLSEPPMYLGSLSVQFTGRVRFGHVRISDWKAQKDILKNYNVDNFPSLMVFTPEVNLTYGHRKGEWIEYRRLQLFLKTIHPEVNDVFVTVLTIVNVSCFIELFLMNGGILKRIIHFMWLLTFYNTSLIMLCLPVVTLFQFPWLSPVLEFVLKYCRYVMTSDAAAVMRLYTMFGLQHKKLIFGGYIVYCSIIRWIRIKFKHHFGLEDENNNTMSIREWFAQDLHYLTNVVQSFPSLRQPQVEYSTSGLEDGFELLIRRLAVPELWLRPIIPTDFINNLPVWKFCCSQSCDSKRGHCTKQCRKHRCCQKSSQPVGMFVDHDCAICLEDFRSGCLLLGLPCGHCYHQQCIEAWLCGGNSAGRFCCPVCRWPAYKQKPFALEGNLEGGQMQVS</sequence>
<dbReference type="SMART" id="SM00184">
    <property type="entry name" value="RING"/>
    <property type="match status" value="1"/>
</dbReference>
<dbReference type="SUPFAM" id="SSF57850">
    <property type="entry name" value="RING/U-box"/>
    <property type="match status" value="1"/>
</dbReference>
<protein>
    <recommendedName>
        <fullName evidence="5">RING-type domain-containing protein</fullName>
    </recommendedName>
</protein>
<feature type="transmembrane region" description="Helical" evidence="4">
    <location>
        <begin position="330"/>
        <end position="348"/>
    </location>
</feature>
<dbReference type="PANTHER" id="PTHR15302">
    <property type="entry name" value="E3 UBIQUITIN-PROTEIN LIGASE RNF103"/>
    <property type="match status" value="1"/>
</dbReference>
<evidence type="ECO:0000256" key="2">
    <source>
        <dbReference type="ARBA" id="ARBA00022833"/>
    </source>
</evidence>
<evidence type="ECO:0000313" key="6">
    <source>
        <dbReference type="EMBL" id="CAH3033817.1"/>
    </source>
</evidence>
<feature type="domain" description="RING-type" evidence="5">
    <location>
        <begin position="564"/>
        <end position="610"/>
    </location>
</feature>
<dbReference type="PANTHER" id="PTHR15302:SF0">
    <property type="entry name" value="E3 UBIQUITIN-PROTEIN LIGASE RNF103"/>
    <property type="match status" value="1"/>
</dbReference>
<reference evidence="6 7" key="1">
    <citation type="submission" date="2022-05" db="EMBL/GenBank/DDBJ databases">
        <authorList>
            <consortium name="Genoscope - CEA"/>
            <person name="William W."/>
        </authorList>
    </citation>
    <scope>NUCLEOTIDE SEQUENCE [LARGE SCALE GENOMIC DNA]</scope>
</reference>
<evidence type="ECO:0000256" key="4">
    <source>
        <dbReference type="SAM" id="Phobius"/>
    </source>
</evidence>
<dbReference type="InterPro" id="IPR001841">
    <property type="entry name" value="Znf_RING"/>
</dbReference>
<dbReference type="Gene3D" id="3.30.40.10">
    <property type="entry name" value="Zinc/RING finger domain, C3HC4 (zinc finger)"/>
    <property type="match status" value="1"/>
</dbReference>